<sequence>MKNSGLQTPRRTPRPAIHGGGRPKETPPLLPKVVSRRLSLPFSTVSEETLDDCGDLLDFPPEANSIVEDPTDISDPLPIESEEEGSHGSSNTIVRTVADQEIRPEELVDRLRKDLRELMESTDVKGRSETILCALLEAIERTRCEEDPRWDSVFCMKVSIGIVCFLVLLVAAIDLLVVWEAAIARRDFSSLPPPT</sequence>
<evidence type="ECO:0000313" key="3">
    <source>
        <dbReference type="EMBL" id="KAG6483069.1"/>
    </source>
</evidence>
<feature type="region of interest" description="Disordered" evidence="1">
    <location>
        <begin position="1"/>
        <end position="29"/>
    </location>
</feature>
<feature type="region of interest" description="Disordered" evidence="1">
    <location>
        <begin position="60"/>
        <end position="90"/>
    </location>
</feature>
<dbReference type="Proteomes" id="UP000734854">
    <property type="component" value="Unassembled WGS sequence"/>
</dbReference>
<evidence type="ECO:0000256" key="1">
    <source>
        <dbReference type="SAM" id="MobiDB-lite"/>
    </source>
</evidence>
<feature type="transmembrane region" description="Helical" evidence="2">
    <location>
        <begin position="158"/>
        <end position="179"/>
    </location>
</feature>
<dbReference type="AlphaFoldDB" id="A0A8J5FL87"/>
<keyword evidence="2" id="KW-1133">Transmembrane helix</keyword>
<feature type="compositionally biased region" description="Polar residues" evidence="1">
    <location>
        <begin position="1"/>
        <end position="10"/>
    </location>
</feature>
<keyword evidence="2" id="KW-0472">Membrane</keyword>
<keyword evidence="4" id="KW-1185">Reference proteome</keyword>
<accession>A0A8J5FL87</accession>
<proteinExistence type="predicted"/>
<evidence type="ECO:0000313" key="4">
    <source>
        <dbReference type="Proteomes" id="UP000734854"/>
    </source>
</evidence>
<gene>
    <name evidence="3" type="ORF">ZIOFF_059709</name>
</gene>
<reference evidence="3 4" key="1">
    <citation type="submission" date="2020-08" db="EMBL/GenBank/DDBJ databases">
        <title>Plant Genome Project.</title>
        <authorList>
            <person name="Zhang R.-G."/>
        </authorList>
    </citation>
    <scope>NUCLEOTIDE SEQUENCE [LARGE SCALE GENOMIC DNA]</scope>
    <source>
        <tissue evidence="3">Rhizome</tissue>
    </source>
</reference>
<comment type="caution">
    <text evidence="3">The sequence shown here is derived from an EMBL/GenBank/DDBJ whole genome shotgun (WGS) entry which is preliminary data.</text>
</comment>
<dbReference type="EMBL" id="JACMSC010000016">
    <property type="protein sequence ID" value="KAG6483069.1"/>
    <property type="molecule type" value="Genomic_DNA"/>
</dbReference>
<organism evidence="3 4">
    <name type="scientific">Zingiber officinale</name>
    <name type="common">Ginger</name>
    <name type="synonym">Amomum zingiber</name>
    <dbReference type="NCBI Taxonomy" id="94328"/>
    <lineage>
        <taxon>Eukaryota</taxon>
        <taxon>Viridiplantae</taxon>
        <taxon>Streptophyta</taxon>
        <taxon>Embryophyta</taxon>
        <taxon>Tracheophyta</taxon>
        <taxon>Spermatophyta</taxon>
        <taxon>Magnoliopsida</taxon>
        <taxon>Liliopsida</taxon>
        <taxon>Zingiberales</taxon>
        <taxon>Zingiberaceae</taxon>
        <taxon>Zingiber</taxon>
    </lineage>
</organism>
<protein>
    <submittedName>
        <fullName evidence="3">Uncharacterized protein</fullName>
    </submittedName>
</protein>
<evidence type="ECO:0000256" key="2">
    <source>
        <dbReference type="SAM" id="Phobius"/>
    </source>
</evidence>
<name>A0A8J5FL87_ZINOF</name>
<keyword evidence="2" id="KW-0812">Transmembrane</keyword>